<feature type="transmembrane region" description="Helical" evidence="1">
    <location>
        <begin position="31"/>
        <end position="50"/>
    </location>
</feature>
<accession>A0A494Z3R9</accession>
<protein>
    <submittedName>
        <fullName evidence="2">Uncharacterized protein</fullName>
    </submittedName>
</protein>
<evidence type="ECO:0000313" key="3">
    <source>
        <dbReference type="Proteomes" id="UP000281813"/>
    </source>
</evidence>
<keyword evidence="1" id="KW-0812">Transmembrane</keyword>
<dbReference type="Proteomes" id="UP000281813">
    <property type="component" value="Unassembled WGS sequence"/>
</dbReference>
<reference evidence="2 3" key="1">
    <citation type="journal article" date="2015" name="Antonie Van Leeuwenhoek">
        <title>Oceanobacillus bengalensis sp. nov., a bacterium isolated from seawater of the Bay of Bengal.</title>
        <authorList>
            <person name="Yongchang O."/>
            <person name="Xiang W."/>
            <person name="Wang G."/>
        </authorList>
    </citation>
    <scope>NUCLEOTIDE SEQUENCE [LARGE SCALE GENOMIC DNA]</scope>
    <source>
        <strain evidence="2 3">MCCC 1K00260</strain>
    </source>
</reference>
<keyword evidence="1" id="KW-0472">Membrane</keyword>
<comment type="caution">
    <text evidence="2">The sequence shown here is derived from an EMBL/GenBank/DDBJ whole genome shotgun (WGS) entry which is preliminary data.</text>
</comment>
<gene>
    <name evidence="2" type="ORF">D8M05_05795</name>
</gene>
<proteinExistence type="predicted"/>
<evidence type="ECO:0000313" key="2">
    <source>
        <dbReference type="EMBL" id="RKQ17175.1"/>
    </source>
</evidence>
<dbReference type="AlphaFoldDB" id="A0A494Z3R9"/>
<keyword evidence="3" id="KW-1185">Reference proteome</keyword>
<name>A0A494Z3R9_9BACI</name>
<dbReference type="RefSeq" id="WP_121129559.1">
    <property type="nucleotide sequence ID" value="NZ_JBHUFK010000041.1"/>
</dbReference>
<organism evidence="2 3">
    <name type="scientific">Oceanobacillus bengalensis</name>
    <dbReference type="NCBI Taxonomy" id="1435466"/>
    <lineage>
        <taxon>Bacteria</taxon>
        <taxon>Bacillati</taxon>
        <taxon>Bacillota</taxon>
        <taxon>Bacilli</taxon>
        <taxon>Bacillales</taxon>
        <taxon>Bacillaceae</taxon>
        <taxon>Oceanobacillus</taxon>
    </lineage>
</organism>
<evidence type="ECO:0000256" key="1">
    <source>
        <dbReference type="SAM" id="Phobius"/>
    </source>
</evidence>
<dbReference type="EMBL" id="RBZO01000006">
    <property type="protein sequence ID" value="RKQ17175.1"/>
    <property type="molecule type" value="Genomic_DNA"/>
</dbReference>
<feature type="transmembrane region" description="Helical" evidence="1">
    <location>
        <begin position="57"/>
        <end position="79"/>
    </location>
</feature>
<sequence length="89" mass="10105">MIFFFLLLALVLFLIITKTNFFKKVNSNNKFMTQLGMAILVGTITIHTIFTSDGETAFKYLVIGMGIMSFIAILIEMIIQRGKKHHDCS</sequence>
<keyword evidence="1" id="KW-1133">Transmembrane helix</keyword>